<evidence type="ECO:0000313" key="2">
    <source>
        <dbReference type="Proteomes" id="UP000019116"/>
    </source>
</evidence>
<evidence type="ECO:0000313" key="1">
    <source>
        <dbReference type="EnsemblPlants" id="TraesCS6B02G452800.1"/>
    </source>
</evidence>
<dbReference type="Proteomes" id="UP000019116">
    <property type="component" value="Chromosome 6B"/>
</dbReference>
<keyword evidence="2" id="KW-1185">Reference proteome</keyword>
<dbReference type="Gramene" id="TraesCS6B02G452800.1">
    <property type="protein sequence ID" value="TraesCS6B02G452800.1"/>
    <property type="gene ID" value="TraesCS6B02G452800"/>
</dbReference>
<reference evidence="1" key="2">
    <citation type="submission" date="2018-10" db="UniProtKB">
        <authorList>
            <consortium name="EnsemblPlants"/>
        </authorList>
    </citation>
    <scope>IDENTIFICATION</scope>
</reference>
<protein>
    <submittedName>
        <fullName evidence="1">Uncharacterized protein</fullName>
    </submittedName>
</protein>
<accession>A0A3B6PTM1</accession>
<dbReference type="Gramene" id="TraesCS6B03G1256900.1">
    <property type="protein sequence ID" value="TraesCS6B03G1256900.1.CDS"/>
    <property type="gene ID" value="TraesCS6B03G1256900"/>
</dbReference>
<proteinExistence type="predicted"/>
<name>A0A3B6PTM1_WHEAT</name>
<reference evidence="1" key="1">
    <citation type="submission" date="2018-08" db="EMBL/GenBank/DDBJ databases">
        <authorList>
            <person name="Rossello M."/>
        </authorList>
    </citation>
    <scope>NUCLEOTIDE SEQUENCE [LARGE SCALE GENOMIC DNA]</scope>
    <source>
        <strain evidence="1">cv. Chinese Spring</strain>
    </source>
</reference>
<dbReference type="EnsemblPlants" id="TraesCS6B02G452800.1">
    <property type="protein sequence ID" value="TraesCS6B02G452800.1"/>
    <property type="gene ID" value="TraesCS6B02G452800"/>
</dbReference>
<dbReference type="AlphaFoldDB" id="A0A3B6PTM1"/>
<organism evidence="1">
    <name type="scientific">Triticum aestivum</name>
    <name type="common">Wheat</name>
    <dbReference type="NCBI Taxonomy" id="4565"/>
    <lineage>
        <taxon>Eukaryota</taxon>
        <taxon>Viridiplantae</taxon>
        <taxon>Streptophyta</taxon>
        <taxon>Embryophyta</taxon>
        <taxon>Tracheophyta</taxon>
        <taxon>Spermatophyta</taxon>
        <taxon>Magnoliopsida</taxon>
        <taxon>Liliopsida</taxon>
        <taxon>Poales</taxon>
        <taxon>Poaceae</taxon>
        <taxon>BOP clade</taxon>
        <taxon>Pooideae</taxon>
        <taxon>Triticodae</taxon>
        <taxon>Triticeae</taxon>
        <taxon>Triticinae</taxon>
        <taxon>Triticum</taxon>
    </lineage>
</organism>
<sequence length="210" mass="23429">MLHMDQNAPAAFFIGPDGVEIDHLNPATNMRTARAVLPDGQVLNIRDPELWAVFDQFFDPAIHDNIFARSRTHIHPALRNNYDVIAYPAGMVPRVASFVDPKGNRLAHDSHPQSDSRLHLPDGRFVHVCDPYIWVIFDEHLSPNLRPIIQGFQHVQYRGPPISLNSARAHAPVAYPKHENTNTWIDVRPRRRGRAANVVGNGLGQAGGAA</sequence>